<dbReference type="Proteomes" id="UP001198057">
    <property type="component" value="Unassembled WGS sequence"/>
</dbReference>
<reference evidence="1" key="2">
    <citation type="submission" date="2021-07" db="EMBL/GenBank/DDBJ databases">
        <title>Occurrence of streptococci in the human mouth that bind to a non-human glycan.</title>
        <authorList>
            <person name="Cross B."/>
            <person name="Thamadilok S."/>
            <person name="Bensing B."/>
            <person name="Sasmal A."/>
            <person name="Khedri Z."/>
            <person name="Deng L."/>
            <person name="Yu H."/>
            <person name="Mehta A."/>
            <person name="Aluvathingal J."/>
            <person name="Nadendla S."/>
            <person name="Vickerman M."/>
            <person name="Chen X."/>
            <person name="Dewhirst F."/>
            <person name="Gill A."/>
            <person name="Lettrichova I."/>
            <person name="Diaz S."/>
            <person name="Gill S."/>
            <person name="Tettelin H."/>
            <person name="Iverson T."/>
            <person name="Sullam P."/>
            <person name="Varki A."/>
            <person name="Ruhl S."/>
        </authorList>
    </citation>
    <scope>NUCLEOTIDE SEQUENCE</scope>
    <source>
        <strain evidence="1">SK81</strain>
    </source>
</reference>
<dbReference type="EMBL" id="JAHZQR010000006">
    <property type="protein sequence ID" value="MBZ2155931.1"/>
    <property type="molecule type" value="Genomic_DNA"/>
</dbReference>
<dbReference type="EMBL" id="CABEID010000001">
    <property type="protein sequence ID" value="VTS48067.1"/>
    <property type="molecule type" value="Genomic_DNA"/>
</dbReference>
<gene>
    <name evidence="1" type="ORF">K1I51_04710</name>
    <name evidence="2" type="ORF">NCTC11062_01869</name>
</gene>
<name>A0A4V6LA72_STRAP</name>
<protein>
    <submittedName>
        <fullName evidence="2">Uncharacterized protein</fullName>
    </submittedName>
</protein>
<reference evidence="2 3" key="1">
    <citation type="submission" date="2019-05" db="EMBL/GenBank/DDBJ databases">
        <authorList>
            <consortium name="Pathogen Informatics"/>
        </authorList>
    </citation>
    <scope>NUCLEOTIDE SEQUENCE [LARGE SCALE GENOMIC DNA]</scope>
    <source>
        <strain evidence="2 3">NCTC11062</strain>
    </source>
</reference>
<proteinExistence type="predicted"/>
<dbReference type="RefSeq" id="WP_003075312.1">
    <property type="nucleotide sequence ID" value="NZ_CABEHW010000003.1"/>
</dbReference>
<evidence type="ECO:0000313" key="3">
    <source>
        <dbReference type="Proteomes" id="UP000403538"/>
    </source>
</evidence>
<accession>A0A4V6LA72</accession>
<evidence type="ECO:0000313" key="1">
    <source>
        <dbReference type="EMBL" id="MBZ2155931.1"/>
    </source>
</evidence>
<sequence>MYLSNEQEKAHLYAMIDLADNAILQGDKKQALTSLYFIKTGLENILKDNDNSKAE</sequence>
<evidence type="ECO:0000313" key="2">
    <source>
        <dbReference type="EMBL" id="VTS48067.1"/>
    </source>
</evidence>
<organism evidence="2 3">
    <name type="scientific">Streptococcus anginosus</name>
    <dbReference type="NCBI Taxonomy" id="1328"/>
    <lineage>
        <taxon>Bacteria</taxon>
        <taxon>Bacillati</taxon>
        <taxon>Bacillota</taxon>
        <taxon>Bacilli</taxon>
        <taxon>Lactobacillales</taxon>
        <taxon>Streptococcaceae</taxon>
        <taxon>Streptococcus</taxon>
        <taxon>Streptococcus anginosus group</taxon>
    </lineage>
</organism>
<dbReference type="AlphaFoldDB" id="A0A4V6LA72"/>
<dbReference type="Proteomes" id="UP000403538">
    <property type="component" value="Unassembled WGS sequence"/>
</dbReference>